<dbReference type="OrthoDB" id="9795543at2"/>
<sequence length="392" mass="43169">MKNQDFNSRRTFLRNLGAGASALSLPLLGYGETLSFQNEHSRIYSLASNLDSADLSQPGRKLGIALVGLGSYSKNQLAPALQLTQNCRLAGIVTGTPAKADEWMKKYNIPKENVYDYKTFDRIADNKDIDVVYVVLPNSMHEEYVIRAAQAGKHVICEKPLAIMPKACQNMIDACKKANKQLAVGYRLHYEPFTREVIRLGQEKVFGAVKFVESSDGFRIGDPTQWRMKKSMAGGGPLMDVGIYAIQGARYVTGEEPISVTAQFSPKTEPDKFKDVEETMFWQFQFPSGAVSNSTTSYTAGVERLRASCEKGWFELSPAFGYGPLKGMTSKGPIEQPVVNHQAAHMDGVCKDLLAGKQLPDHVTGAEGLRDVKLLQAVYQAAETGRKINLKA</sequence>
<dbReference type="RefSeq" id="WP_046578709.1">
    <property type="nucleotide sequence ID" value="NZ_CP010429.1"/>
</dbReference>
<dbReference type="GO" id="GO:0016491">
    <property type="term" value="F:oxidoreductase activity"/>
    <property type="evidence" value="ECO:0007669"/>
    <property type="project" value="UniProtKB-KW"/>
</dbReference>
<dbReference type="SUPFAM" id="SSF55347">
    <property type="entry name" value="Glyceraldehyde-3-phosphate dehydrogenase-like, C-terminal domain"/>
    <property type="match status" value="1"/>
</dbReference>
<dbReference type="SUPFAM" id="SSF51735">
    <property type="entry name" value="NAD(P)-binding Rossmann-fold domains"/>
    <property type="match status" value="1"/>
</dbReference>
<dbReference type="InterPro" id="IPR008354">
    <property type="entry name" value="Glc-Fru_OxRdtase_bac"/>
</dbReference>
<feature type="domain" description="Gfo/Idh/MocA-like oxidoreductase N-terminal" evidence="2">
    <location>
        <begin position="63"/>
        <end position="186"/>
    </location>
</feature>
<dbReference type="Gene3D" id="3.30.360.10">
    <property type="entry name" value="Dihydrodipicolinate Reductase, domain 2"/>
    <property type="match status" value="1"/>
</dbReference>
<evidence type="ECO:0000313" key="4">
    <source>
        <dbReference type="EMBL" id="AKD58175.1"/>
    </source>
</evidence>
<gene>
    <name evidence="4" type="ORF">SD10_28025</name>
</gene>
<organism evidence="4 5">
    <name type="scientific">Spirosoma radiotolerans</name>
    <dbReference type="NCBI Taxonomy" id="1379870"/>
    <lineage>
        <taxon>Bacteria</taxon>
        <taxon>Pseudomonadati</taxon>
        <taxon>Bacteroidota</taxon>
        <taxon>Cytophagia</taxon>
        <taxon>Cytophagales</taxon>
        <taxon>Cytophagaceae</taxon>
        <taxon>Spirosoma</taxon>
    </lineage>
</organism>
<keyword evidence="1" id="KW-0560">Oxidoreductase</keyword>
<dbReference type="EMBL" id="CP010429">
    <property type="protein sequence ID" value="AKD58175.1"/>
    <property type="molecule type" value="Genomic_DNA"/>
</dbReference>
<feature type="domain" description="GFO/IDH/MocA-like oxidoreductase" evidence="3">
    <location>
        <begin position="195"/>
        <end position="315"/>
    </location>
</feature>
<evidence type="ECO:0000259" key="2">
    <source>
        <dbReference type="Pfam" id="PF01408"/>
    </source>
</evidence>
<name>A0A0E3ZZE6_9BACT</name>
<dbReference type="PATRIC" id="fig|1379870.5.peg.6038"/>
<dbReference type="Proteomes" id="UP000033054">
    <property type="component" value="Chromosome"/>
</dbReference>
<dbReference type="PRINTS" id="PR01775">
    <property type="entry name" value="GLFROXRDTASE"/>
</dbReference>
<dbReference type="InterPro" id="IPR055170">
    <property type="entry name" value="GFO_IDH_MocA-like_dom"/>
</dbReference>
<dbReference type="PANTHER" id="PTHR43818:SF11">
    <property type="entry name" value="BCDNA.GH03377"/>
    <property type="match status" value="1"/>
</dbReference>
<keyword evidence="5" id="KW-1185">Reference proteome</keyword>
<dbReference type="InterPro" id="IPR000683">
    <property type="entry name" value="Gfo/Idh/MocA-like_OxRdtase_N"/>
</dbReference>
<protein>
    <submittedName>
        <fullName evidence="4">Glucose-fructose oxidoreductase</fullName>
    </submittedName>
</protein>
<dbReference type="PROSITE" id="PS51318">
    <property type="entry name" value="TAT"/>
    <property type="match status" value="1"/>
</dbReference>
<proteinExistence type="predicted"/>
<reference evidence="4 5" key="1">
    <citation type="journal article" date="2014" name="Curr. Microbiol.">
        <title>Spirosoma radiotolerans sp. nov., a gamma-radiation-resistant bacterium isolated from gamma ray-irradiated soil.</title>
        <authorList>
            <person name="Lee J.J."/>
            <person name="Srinivasan S."/>
            <person name="Lim S."/>
            <person name="Joe M."/>
            <person name="Im S."/>
            <person name="Bae S.I."/>
            <person name="Park K.R."/>
            <person name="Han J.H."/>
            <person name="Park S.H."/>
            <person name="Joo B.M."/>
            <person name="Park S.J."/>
            <person name="Kim M.K."/>
        </authorList>
    </citation>
    <scope>NUCLEOTIDE SEQUENCE [LARGE SCALE GENOMIC DNA]</scope>
    <source>
        <strain evidence="4 5">DG5A</strain>
    </source>
</reference>
<dbReference type="AlphaFoldDB" id="A0A0E3ZZE6"/>
<dbReference type="HOGENOM" id="CLU_023194_5_1_10"/>
<evidence type="ECO:0000259" key="3">
    <source>
        <dbReference type="Pfam" id="PF22725"/>
    </source>
</evidence>
<dbReference type="Pfam" id="PF01408">
    <property type="entry name" value="GFO_IDH_MocA"/>
    <property type="match status" value="1"/>
</dbReference>
<dbReference type="KEGG" id="srd:SD10_28025"/>
<dbReference type="PANTHER" id="PTHR43818">
    <property type="entry name" value="BCDNA.GH03377"/>
    <property type="match status" value="1"/>
</dbReference>
<dbReference type="Pfam" id="PF22725">
    <property type="entry name" value="GFO_IDH_MocA_C3"/>
    <property type="match status" value="1"/>
</dbReference>
<evidence type="ECO:0000256" key="1">
    <source>
        <dbReference type="ARBA" id="ARBA00023002"/>
    </source>
</evidence>
<dbReference type="STRING" id="1379870.SD10_28025"/>
<dbReference type="GO" id="GO:0000166">
    <property type="term" value="F:nucleotide binding"/>
    <property type="evidence" value="ECO:0007669"/>
    <property type="project" value="InterPro"/>
</dbReference>
<dbReference type="InterPro" id="IPR050463">
    <property type="entry name" value="Gfo/Idh/MocA_oxidrdct_glycsds"/>
</dbReference>
<dbReference type="InterPro" id="IPR036291">
    <property type="entry name" value="NAD(P)-bd_dom_sf"/>
</dbReference>
<dbReference type="Gene3D" id="3.40.50.720">
    <property type="entry name" value="NAD(P)-binding Rossmann-like Domain"/>
    <property type="match status" value="1"/>
</dbReference>
<dbReference type="InterPro" id="IPR006311">
    <property type="entry name" value="TAT_signal"/>
</dbReference>
<accession>A0A0E3ZZE6</accession>
<evidence type="ECO:0000313" key="5">
    <source>
        <dbReference type="Proteomes" id="UP000033054"/>
    </source>
</evidence>